<dbReference type="Proteomes" id="UP001164250">
    <property type="component" value="Chromosome 9"/>
</dbReference>
<organism evidence="1 2">
    <name type="scientific">Pistacia atlantica</name>
    <dbReference type="NCBI Taxonomy" id="434234"/>
    <lineage>
        <taxon>Eukaryota</taxon>
        <taxon>Viridiplantae</taxon>
        <taxon>Streptophyta</taxon>
        <taxon>Embryophyta</taxon>
        <taxon>Tracheophyta</taxon>
        <taxon>Spermatophyta</taxon>
        <taxon>Magnoliopsida</taxon>
        <taxon>eudicotyledons</taxon>
        <taxon>Gunneridae</taxon>
        <taxon>Pentapetalae</taxon>
        <taxon>rosids</taxon>
        <taxon>malvids</taxon>
        <taxon>Sapindales</taxon>
        <taxon>Anacardiaceae</taxon>
        <taxon>Pistacia</taxon>
    </lineage>
</organism>
<evidence type="ECO:0000313" key="2">
    <source>
        <dbReference type="Proteomes" id="UP001164250"/>
    </source>
</evidence>
<dbReference type="EMBL" id="CM047905">
    <property type="protein sequence ID" value="KAJ0088392.1"/>
    <property type="molecule type" value="Genomic_DNA"/>
</dbReference>
<keyword evidence="2" id="KW-1185">Reference proteome</keyword>
<evidence type="ECO:0000313" key="1">
    <source>
        <dbReference type="EMBL" id="KAJ0088392.1"/>
    </source>
</evidence>
<accession>A0ACC1ANY9</accession>
<proteinExistence type="predicted"/>
<name>A0ACC1ANY9_9ROSI</name>
<protein>
    <submittedName>
        <fullName evidence="1">Uncharacterized protein</fullName>
    </submittedName>
</protein>
<reference evidence="2" key="1">
    <citation type="journal article" date="2023" name="G3 (Bethesda)">
        <title>Genome assembly and association tests identify interacting loci associated with vigor, precocity, and sex in interspecific pistachio rootstocks.</title>
        <authorList>
            <person name="Palmer W."/>
            <person name="Jacygrad E."/>
            <person name="Sagayaradj S."/>
            <person name="Cavanaugh K."/>
            <person name="Han R."/>
            <person name="Bertier L."/>
            <person name="Beede B."/>
            <person name="Kafkas S."/>
            <person name="Golino D."/>
            <person name="Preece J."/>
            <person name="Michelmore R."/>
        </authorList>
    </citation>
    <scope>NUCLEOTIDE SEQUENCE [LARGE SCALE GENOMIC DNA]</scope>
</reference>
<comment type="caution">
    <text evidence="1">The sequence shown here is derived from an EMBL/GenBank/DDBJ whole genome shotgun (WGS) entry which is preliminary data.</text>
</comment>
<sequence length="248" mass="27945">MAHSRSTHPPVANPFSIISPQFCAHTYPVQLAIVRKVKTITDGNFVVQDINGNILFKLKAADSIFHDRHVLIDAYGNPIVTLRDKIRSIHKRWQVFRGESIESSALIFSAKRASLFQSKHNVNVFLAKNTEESLCNFRIRGNWLERSSVIYAGESSTIVAKLHKNCTAPRILIGKERFMTMMKTIMNHHSNVSQMVDAAGNVTQMVDAAGNVTQMVDVAENLNQMVDGEDVADDNDDEDYEDYEDYDI</sequence>
<gene>
    <name evidence="1" type="ORF">Patl1_31481</name>
</gene>